<accession>A0A1F5ZYC4</accession>
<evidence type="ECO:0000313" key="2">
    <source>
        <dbReference type="Proteomes" id="UP000176253"/>
    </source>
</evidence>
<comment type="caution">
    <text evidence="1">The sequence shown here is derived from an EMBL/GenBank/DDBJ whole genome shotgun (WGS) entry which is preliminary data.</text>
</comment>
<protein>
    <submittedName>
        <fullName evidence="1">Uncharacterized protein</fullName>
    </submittedName>
</protein>
<proteinExistence type="predicted"/>
<dbReference type="AlphaFoldDB" id="A0A1F5ZYC4"/>
<dbReference type="EMBL" id="MFJM01000037">
    <property type="protein sequence ID" value="OGG17354.1"/>
    <property type="molecule type" value="Genomic_DNA"/>
</dbReference>
<reference evidence="1 2" key="1">
    <citation type="journal article" date="2016" name="Nat. Commun.">
        <title>Thousands of microbial genomes shed light on interconnected biogeochemical processes in an aquifer system.</title>
        <authorList>
            <person name="Anantharaman K."/>
            <person name="Brown C.T."/>
            <person name="Hug L.A."/>
            <person name="Sharon I."/>
            <person name="Castelle C.J."/>
            <person name="Probst A.J."/>
            <person name="Thomas B.C."/>
            <person name="Singh A."/>
            <person name="Wilkins M.J."/>
            <person name="Karaoz U."/>
            <person name="Brodie E.L."/>
            <person name="Williams K.H."/>
            <person name="Hubbard S.S."/>
            <person name="Banfield J.F."/>
        </authorList>
    </citation>
    <scope>NUCLEOTIDE SEQUENCE [LARGE SCALE GENOMIC DNA]</scope>
</reference>
<gene>
    <name evidence="1" type="ORF">A3D78_04025</name>
</gene>
<dbReference type="Proteomes" id="UP000176253">
    <property type="component" value="Unassembled WGS sequence"/>
</dbReference>
<sequence>MSIPKEGPQPTAAEIEQVRNVITAHPVFVGAMRAGAPISFPIERPGAPGEKAIVVDVKPADLVIKP</sequence>
<organism evidence="1 2">
    <name type="scientific">Candidatus Gottesmanbacteria bacterium RIFCSPHIGHO2_02_FULL_39_14</name>
    <dbReference type="NCBI Taxonomy" id="1798383"/>
    <lineage>
        <taxon>Bacteria</taxon>
        <taxon>Candidatus Gottesmaniibacteriota</taxon>
    </lineage>
</organism>
<name>A0A1F5ZYC4_9BACT</name>
<evidence type="ECO:0000313" key="1">
    <source>
        <dbReference type="EMBL" id="OGG17354.1"/>
    </source>
</evidence>